<sequence>MKQLILLCLSVAVIAASCNIVDNQRVKGNKKINSRTYDLKNFSSIDVGDNAAVYLKQDSVYGVKIETDDNLFQYLIVDIEDGELNVDVKDGYNLNPSQELKVYISMPYANKIAISGAATLKLVNDKFMQDRPLSFDISGASDGSFRVKAPSIKLDVSGASTFTISGETRDVSGEVSGASTLKAYDLKAETSNMDASGASTANVFASIQLTADASGASSIRYKGNPKVNSTANGAGSVKQAD</sequence>
<evidence type="ECO:0000256" key="2">
    <source>
        <dbReference type="SAM" id="SignalP"/>
    </source>
</evidence>
<dbReference type="STRING" id="1176587.A8C56_16755"/>
<dbReference type="Gene3D" id="2.160.20.120">
    <property type="match status" value="1"/>
</dbReference>
<proteinExistence type="predicted"/>
<reference evidence="4 5" key="1">
    <citation type="submission" date="2016-05" db="EMBL/GenBank/DDBJ databases">
        <title>Niabella ginsenosidivorans BS26 whole genome sequencing.</title>
        <authorList>
            <person name="Im W.T."/>
            <person name="Siddiqi M.Z."/>
        </authorList>
    </citation>
    <scope>NUCLEOTIDE SEQUENCE [LARGE SCALE GENOMIC DNA]</scope>
    <source>
        <strain evidence="4 5">BS26</strain>
    </source>
</reference>
<evidence type="ECO:0000313" key="5">
    <source>
        <dbReference type="Proteomes" id="UP000077667"/>
    </source>
</evidence>
<dbReference type="RefSeq" id="WP_067758527.1">
    <property type="nucleotide sequence ID" value="NZ_CP015772.1"/>
</dbReference>
<dbReference type="Pfam" id="PF10988">
    <property type="entry name" value="DUF2807"/>
    <property type="match status" value="1"/>
</dbReference>
<dbReference type="KEGG" id="nia:A8C56_16755"/>
<dbReference type="PROSITE" id="PS51257">
    <property type="entry name" value="PROKAR_LIPOPROTEIN"/>
    <property type="match status" value="1"/>
</dbReference>
<accession>A0A1A9I448</accession>
<evidence type="ECO:0000259" key="3">
    <source>
        <dbReference type="Pfam" id="PF10988"/>
    </source>
</evidence>
<dbReference type="Proteomes" id="UP000077667">
    <property type="component" value="Chromosome"/>
</dbReference>
<name>A0A1A9I448_9BACT</name>
<feature type="domain" description="Putative auto-transporter adhesin head GIN" evidence="3">
    <location>
        <begin position="41"/>
        <end position="225"/>
    </location>
</feature>
<organism evidence="4 5">
    <name type="scientific">Niabella ginsenosidivorans</name>
    <dbReference type="NCBI Taxonomy" id="1176587"/>
    <lineage>
        <taxon>Bacteria</taxon>
        <taxon>Pseudomonadati</taxon>
        <taxon>Bacteroidota</taxon>
        <taxon>Chitinophagia</taxon>
        <taxon>Chitinophagales</taxon>
        <taxon>Chitinophagaceae</taxon>
        <taxon>Niabella</taxon>
    </lineage>
</organism>
<dbReference type="EMBL" id="CP015772">
    <property type="protein sequence ID" value="ANH82396.1"/>
    <property type="molecule type" value="Genomic_DNA"/>
</dbReference>
<dbReference type="AlphaFoldDB" id="A0A1A9I448"/>
<feature type="chain" id="PRO_5012362312" description="Putative auto-transporter adhesin head GIN domain-containing protein" evidence="2">
    <location>
        <begin position="16"/>
        <end position="241"/>
    </location>
</feature>
<keyword evidence="2" id="KW-0732">Signal</keyword>
<evidence type="ECO:0000313" key="4">
    <source>
        <dbReference type="EMBL" id="ANH82396.1"/>
    </source>
</evidence>
<feature type="region of interest" description="Disordered" evidence="1">
    <location>
        <begin position="221"/>
        <end position="241"/>
    </location>
</feature>
<feature type="signal peptide" evidence="2">
    <location>
        <begin position="1"/>
        <end position="15"/>
    </location>
</feature>
<protein>
    <recommendedName>
        <fullName evidence="3">Putative auto-transporter adhesin head GIN domain-containing protein</fullName>
    </recommendedName>
</protein>
<evidence type="ECO:0000256" key="1">
    <source>
        <dbReference type="SAM" id="MobiDB-lite"/>
    </source>
</evidence>
<keyword evidence="5" id="KW-1185">Reference proteome</keyword>
<gene>
    <name evidence="4" type="ORF">A8C56_16755</name>
</gene>
<dbReference type="OrthoDB" id="1014513at2"/>
<dbReference type="InterPro" id="IPR021255">
    <property type="entry name" value="DUF2807"/>
</dbReference>